<dbReference type="EMBL" id="PDUG01000003">
    <property type="protein sequence ID" value="PIC40731.1"/>
    <property type="molecule type" value="Genomic_DNA"/>
</dbReference>
<dbReference type="Gene3D" id="2.40.50.40">
    <property type="match status" value="1"/>
</dbReference>
<dbReference type="InterPro" id="IPR012337">
    <property type="entry name" value="RNaseH-like_sf"/>
</dbReference>
<evidence type="ECO:0000259" key="1">
    <source>
        <dbReference type="PROSITE" id="PS50013"/>
    </source>
</evidence>
<keyword evidence="5" id="KW-1185">Reference proteome</keyword>
<dbReference type="AlphaFoldDB" id="A0A2G5UMQ4"/>
<sequence>MLSSRAVAAIKDAWSNPKHPCAFTSVTNVHRFLKPRFKNLKYDQVETVLEDVESFTLHRPTLKKFPRLKTTAAGVFTDLQIDLADMSKYKEHNDDVTFLLTIIDIYSRRLYVKTLKSKSGKEVAAALAQVFQEMGTSPISVYSDEGKEFYNTEVARLFKKEGIKHISPKSDLKCAVVERANRTLKTRLAKFMTQKYNYRYINVLQSVVKGINNSVNRGIGKKPVEVENGDFKIPFPDHSGARIKFQLGDHVRISAKKGSFDKGYEQGWTTEVYVISRIVPGKPVVYNLVDTNGEEIEGIFYTRELTKCTYDPNAVYRIEKVLDTRTWKGKKQSLVKWEGYPESFASWINTDAMISIN</sequence>
<dbReference type="PANTHER" id="PTHR46585">
    <property type="entry name" value="INTEGRASE CORE DOMAIN CONTAINING PROTEIN"/>
    <property type="match status" value="1"/>
</dbReference>
<dbReference type="InterPro" id="IPR016197">
    <property type="entry name" value="Chromo-like_dom_sf"/>
</dbReference>
<protein>
    <recommendedName>
        <fullName evidence="6">Integrase catalytic domain-containing protein</fullName>
    </recommendedName>
</protein>
<dbReference type="PROSITE" id="PS50013">
    <property type="entry name" value="CHROMO_2"/>
    <property type="match status" value="1"/>
</dbReference>
<evidence type="ECO:0000259" key="2">
    <source>
        <dbReference type="PROSITE" id="PS50994"/>
    </source>
</evidence>
<name>A0A2G5UMQ4_9PELO</name>
<dbReference type="GO" id="GO:0015074">
    <property type="term" value="P:DNA integration"/>
    <property type="evidence" value="ECO:0007669"/>
    <property type="project" value="InterPro"/>
</dbReference>
<dbReference type="InterPro" id="IPR001584">
    <property type="entry name" value="Integrase_cat-core"/>
</dbReference>
<accession>A0A2G5UMQ4</accession>
<reference evidence="5" key="1">
    <citation type="submission" date="2017-10" db="EMBL/GenBank/DDBJ databases">
        <title>Rapid genome shrinkage in a self-fertile nematode reveals novel sperm competition proteins.</title>
        <authorList>
            <person name="Yin D."/>
            <person name="Schwarz E.M."/>
            <person name="Thomas C.G."/>
            <person name="Felde R.L."/>
            <person name="Korf I.F."/>
            <person name="Cutter A.D."/>
            <person name="Schartner C.M."/>
            <person name="Ralston E.J."/>
            <person name="Meyer B.J."/>
            <person name="Haag E.S."/>
        </authorList>
    </citation>
    <scope>NUCLEOTIDE SEQUENCE [LARGE SCALE GENOMIC DNA]</scope>
    <source>
        <strain evidence="5">JU1422</strain>
    </source>
</reference>
<proteinExistence type="predicted"/>
<dbReference type="Pfam" id="PF00385">
    <property type="entry name" value="Chromo"/>
    <property type="match status" value="1"/>
</dbReference>
<dbReference type="PROSITE" id="PS50994">
    <property type="entry name" value="INTEGRASE"/>
    <property type="match status" value="1"/>
</dbReference>
<dbReference type="SUPFAM" id="SSF54160">
    <property type="entry name" value="Chromo domain-like"/>
    <property type="match status" value="1"/>
</dbReference>
<dbReference type="PANTHER" id="PTHR46585:SF1">
    <property type="entry name" value="CHROMO DOMAIN-CONTAINING PROTEIN"/>
    <property type="match status" value="1"/>
</dbReference>
<dbReference type="InterPro" id="IPR000953">
    <property type="entry name" value="Chromo/chromo_shadow_dom"/>
</dbReference>
<evidence type="ECO:0000313" key="4">
    <source>
        <dbReference type="EMBL" id="PIC40733.1"/>
    </source>
</evidence>
<dbReference type="STRING" id="1611254.A0A2G5UMQ4"/>
<dbReference type="Gene3D" id="3.30.420.10">
    <property type="entry name" value="Ribonuclease H-like superfamily/Ribonuclease H"/>
    <property type="match status" value="1"/>
</dbReference>
<dbReference type="SUPFAM" id="SSF53098">
    <property type="entry name" value="Ribonuclease H-like"/>
    <property type="match status" value="1"/>
</dbReference>
<evidence type="ECO:0000313" key="5">
    <source>
        <dbReference type="Proteomes" id="UP000230233"/>
    </source>
</evidence>
<dbReference type="Proteomes" id="UP000230233">
    <property type="component" value="Chromosome III"/>
</dbReference>
<dbReference type="Pfam" id="PF00665">
    <property type="entry name" value="rve"/>
    <property type="match status" value="1"/>
</dbReference>
<feature type="domain" description="Integrase catalytic" evidence="2">
    <location>
        <begin position="62"/>
        <end position="231"/>
    </location>
</feature>
<gene>
    <name evidence="4" type="primary">Cnig_chr_III.g8377</name>
    <name evidence="3" type="synonym">Cnig_chr_III.g8375</name>
    <name evidence="3" type="ORF">B9Z55_008375</name>
    <name evidence="4" type="ORF">B9Z55_008377</name>
</gene>
<evidence type="ECO:0000313" key="3">
    <source>
        <dbReference type="EMBL" id="PIC40731.1"/>
    </source>
</evidence>
<reference evidence="4" key="2">
    <citation type="journal article" date="2018" name="Science">
        <title>Rapid genome shrinkage in a self-fertile nematode reveals sperm competition proteins.</title>
        <authorList>
            <person name="Yin D."/>
            <person name="Schwarz E.M."/>
            <person name="Thomas C.G."/>
            <person name="Felde R.L."/>
            <person name="Korf I.F."/>
            <person name="Cutter A.D."/>
            <person name="Schartner C.M."/>
            <person name="Ralston E.J."/>
            <person name="Meyer B.J."/>
            <person name="Haag E.S."/>
        </authorList>
    </citation>
    <scope>NUCLEOTIDE SEQUENCE</scope>
    <source>
        <strain evidence="4">JU1422</strain>
    </source>
</reference>
<dbReference type="EMBL" id="PDUG01000003">
    <property type="protein sequence ID" value="PIC40733.1"/>
    <property type="molecule type" value="Genomic_DNA"/>
</dbReference>
<feature type="domain" description="Chromo" evidence="1">
    <location>
        <begin position="316"/>
        <end position="357"/>
    </location>
</feature>
<evidence type="ECO:0008006" key="6">
    <source>
        <dbReference type="Google" id="ProtNLM"/>
    </source>
</evidence>
<dbReference type="CDD" id="cd00024">
    <property type="entry name" value="CD_CSD"/>
    <property type="match status" value="1"/>
</dbReference>
<dbReference type="InterPro" id="IPR023780">
    <property type="entry name" value="Chromo_domain"/>
</dbReference>
<dbReference type="OrthoDB" id="5873082at2759"/>
<organism evidence="4 5">
    <name type="scientific">Caenorhabditis nigoni</name>
    <dbReference type="NCBI Taxonomy" id="1611254"/>
    <lineage>
        <taxon>Eukaryota</taxon>
        <taxon>Metazoa</taxon>
        <taxon>Ecdysozoa</taxon>
        <taxon>Nematoda</taxon>
        <taxon>Chromadorea</taxon>
        <taxon>Rhabditida</taxon>
        <taxon>Rhabditina</taxon>
        <taxon>Rhabditomorpha</taxon>
        <taxon>Rhabditoidea</taxon>
        <taxon>Rhabditidae</taxon>
        <taxon>Peloderinae</taxon>
        <taxon>Caenorhabditis</taxon>
    </lineage>
</organism>
<dbReference type="InterPro" id="IPR036397">
    <property type="entry name" value="RNaseH_sf"/>
</dbReference>
<dbReference type="GO" id="GO:0003676">
    <property type="term" value="F:nucleic acid binding"/>
    <property type="evidence" value="ECO:0007669"/>
    <property type="project" value="InterPro"/>
</dbReference>
<comment type="caution">
    <text evidence="4">The sequence shown here is derived from an EMBL/GenBank/DDBJ whole genome shotgun (WGS) entry which is preliminary data.</text>
</comment>